<evidence type="ECO:0000256" key="1">
    <source>
        <dbReference type="SAM" id="MobiDB-lite"/>
    </source>
</evidence>
<gene>
    <name evidence="3" type="ORF">Micbo1qcDRAFT_177903</name>
</gene>
<feature type="signal peptide" evidence="2">
    <location>
        <begin position="1"/>
        <end position="19"/>
    </location>
</feature>
<sequence>MLAGLFSVAFLGMASLGGGADVAQERPRPPECKAVHRVMERIKEIKARPYCRYLLGMIPTTVTSTTTLAGTRTVTTRKATSTKTNYSTVNVTPCTSTTTARRVKDRQATLPVTSTNSVAAAISPMSADAPMTAADTVTKAVGTRPSFPPQLSSYKRGRIVTACSCLKIPEPATQTVTVTRFKHRVIITKNVIKTETPPPVTTTLTATKTLTHCPIPWPTGCGVEGFEWAVFPNAQGADLREDATNFKPDLYRGVTPARNGTTSSIGAVNIAQDGSVADLFGTGAYQVPSDGYVVVNMRGYIYVTVSGELYLESNYNVRAFYIWIRGTAFTYIANEAEWADPWPPEAGDSGQRAQRKQHQDRAAAATAVVGGEDRQGGSDQPGWRRHKLRIPNGDDDNLERRASGYAVTDPRVAVNTYFPIRVMALQKGPSGFSFVISPPLDENGDDEDFYDSYVGGFPSPFRRYIPARQACDAKIQGPFPPWGQGG</sequence>
<evidence type="ECO:0000313" key="3">
    <source>
        <dbReference type="EMBL" id="KXJ88870.1"/>
    </source>
</evidence>
<dbReference type="EMBL" id="KQ964257">
    <property type="protein sequence ID" value="KXJ88870.1"/>
    <property type="molecule type" value="Genomic_DNA"/>
</dbReference>
<protein>
    <submittedName>
        <fullName evidence="3">Uncharacterized protein</fullName>
    </submittedName>
</protein>
<dbReference type="Proteomes" id="UP000070501">
    <property type="component" value="Unassembled WGS sequence"/>
</dbReference>
<name>A0A136IV54_9PEZI</name>
<proteinExistence type="predicted"/>
<evidence type="ECO:0000313" key="4">
    <source>
        <dbReference type="Proteomes" id="UP000070501"/>
    </source>
</evidence>
<keyword evidence="2" id="KW-0732">Signal</keyword>
<keyword evidence="4" id="KW-1185">Reference proteome</keyword>
<organism evidence="3 4">
    <name type="scientific">Microdochium bolleyi</name>
    <dbReference type="NCBI Taxonomy" id="196109"/>
    <lineage>
        <taxon>Eukaryota</taxon>
        <taxon>Fungi</taxon>
        <taxon>Dikarya</taxon>
        <taxon>Ascomycota</taxon>
        <taxon>Pezizomycotina</taxon>
        <taxon>Sordariomycetes</taxon>
        <taxon>Xylariomycetidae</taxon>
        <taxon>Xylariales</taxon>
        <taxon>Microdochiaceae</taxon>
        <taxon>Microdochium</taxon>
    </lineage>
</organism>
<feature type="region of interest" description="Disordered" evidence="1">
    <location>
        <begin position="342"/>
        <end position="396"/>
    </location>
</feature>
<feature type="chain" id="PRO_5007293154" evidence="2">
    <location>
        <begin position="20"/>
        <end position="486"/>
    </location>
</feature>
<dbReference type="InParanoid" id="A0A136IV54"/>
<dbReference type="STRING" id="196109.A0A136IV54"/>
<accession>A0A136IV54</accession>
<dbReference type="AlphaFoldDB" id="A0A136IV54"/>
<evidence type="ECO:0000256" key="2">
    <source>
        <dbReference type="SAM" id="SignalP"/>
    </source>
</evidence>
<reference evidence="4" key="1">
    <citation type="submission" date="2016-02" db="EMBL/GenBank/DDBJ databases">
        <title>Draft genome sequence of Microdochium bolleyi, a fungal endophyte of beachgrass.</title>
        <authorList>
            <consortium name="DOE Joint Genome Institute"/>
            <person name="David A.S."/>
            <person name="May G."/>
            <person name="Haridas S."/>
            <person name="Lim J."/>
            <person name="Wang M."/>
            <person name="Labutti K."/>
            <person name="Lipzen A."/>
            <person name="Barry K."/>
            <person name="Grigoriev I.V."/>
        </authorList>
    </citation>
    <scope>NUCLEOTIDE SEQUENCE [LARGE SCALE GENOMIC DNA]</scope>
    <source>
        <strain evidence="4">J235TASD1</strain>
    </source>
</reference>